<dbReference type="GO" id="GO:0016491">
    <property type="term" value="F:oxidoreductase activity"/>
    <property type="evidence" value="ECO:0007669"/>
    <property type="project" value="UniProtKB-KW"/>
</dbReference>
<dbReference type="SUPFAM" id="SSF52518">
    <property type="entry name" value="Thiamin diphosphate-binding fold (THDP-binding)"/>
    <property type="match status" value="1"/>
</dbReference>
<accession>A0A9K3IH93</accession>
<organism evidence="5 6">
    <name type="scientific">Helianthus annuus</name>
    <name type="common">Common sunflower</name>
    <dbReference type="NCBI Taxonomy" id="4232"/>
    <lineage>
        <taxon>Eukaryota</taxon>
        <taxon>Viridiplantae</taxon>
        <taxon>Streptophyta</taxon>
        <taxon>Embryophyta</taxon>
        <taxon>Tracheophyta</taxon>
        <taxon>Spermatophyta</taxon>
        <taxon>Magnoliopsida</taxon>
        <taxon>eudicotyledons</taxon>
        <taxon>Gunneridae</taxon>
        <taxon>Pentapetalae</taxon>
        <taxon>asterids</taxon>
        <taxon>campanulids</taxon>
        <taxon>Asterales</taxon>
        <taxon>Asteraceae</taxon>
        <taxon>Asteroideae</taxon>
        <taxon>Heliantheae alliance</taxon>
        <taxon>Heliantheae</taxon>
        <taxon>Helianthus</taxon>
    </lineage>
</organism>
<dbReference type="Gene3D" id="3.40.50.970">
    <property type="match status" value="1"/>
</dbReference>
<comment type="cofactor">
    <cofactor evidence="1">
        <name>thiamine diphosphate</name>
        <dbReference type="ChEBI" id="CHEBI:58937"/>
    </cofactor>
</comment>
<dbReference type="Pfam" id="PF16486">
    <property type="entry name" value="ArgoN"/>
    <property type="match status" value="1"/>
</dbReference>
<evidence type="ECO:0000259" key="4">
    <source>
        <dbReference type="Pfam" id="PF16486"/>
    </source>
</evidence>
<protein>
    <submittedName>
        <fullName evidence="5">Thiamine diphosphate-binding, protein argonaute</fullName>
    </submittedName>
</protein>
<dbReference type="PANTHER" id="PTHR42980">
    <property type="entry name" value="2-OXOISOVALERATE DEHYDROGENASE SUBUNIT BETA-RELATED"/>
    <property type="match status" value="1"/>
</dbReference>
<evidence type="ECO:0000256" key="3">
    <source>
        <dbReference type="SAM" id="MobiDB-lite"/>
    </source>
</evidence>
<feature type="domain" description="Protein argonaute N-terminal" evidence="4">
    <location>
        <begin position="30"/>
        <end position="122"/>
    </location>
</feature>
<reference evidence="5" key="1">
    <citation type="journal article" date="2017" name="Nature">
        <title>The sunflower genome provides insights into oil metabolism, flowering and Asterid evolution.</title>
        <authorList>
            <person name="Badouin H."/>
            <person name="Gouzy J."/>
            <person name="Grassa C.J."/>
            <person name="Murat F."/>
            <person name="Staton S.E."/>
            <person name="Cottret L."/>
            <person name="Lelandais-Briere C."/>
            <person name="Owens G.L."/>
            <person name="Carrere S."/>
            <person name="Mayjonade B."/>
            <person name="Legrand L."/>
            <person name="Gill N."/>
            <person name="Kane N.C."/>
            <person name="Bowers J.E."/>
            <person name="Hubner S."/>
            <person name="Bellec A."/>
            <person name="Berard A."/>
            <person name="Berges H."/>
            <person name="Blanchet N."/>
            <person name="Boniface M.C."/>
            <person name="Brunel D."/>
            <person name="Catrice O."/>
            <person name="Chaidir N."/>
            <person name="Claudel C."/>
            <person name="Donnadieu C."/>
            <person name="Faraut T."/>
            <person name="Fievet G."/>
            <person name="Helmstetter N."/>
            <person name="King M."/>
            <person name="Knapp S.J."/>
            <person name="Lai Z."/>
            <person name="Le Paslier M.C."/>
            <person name="Lippi Y."/>
            <person name="Lorenzon L."/>
            <person name="Mandel J.R."/>
            <person name="Marage G."/>
            <person name="Marchand G."/>
            <person name="Marquand E."/>
            <person name="Bret-Mestries E."/>
            <person name="Morien E."/>
            <person name="Nambeesan S."/>
            <person name="Nguyen T."/>
            <person name="Pegot-Espagnet P."/>
            <person name="Pouilly N."/>
            <person name="Raftis F."/>
            <person name="Sallet E."/>
            <person name="Schiex T."/>
            <person name="Thomas J."/>
            <person name="Vandecasteele C."/>
            <person name="Vares D."/>
            <person name="Vear F."/>
            <person name="Vautrin S."/>
            <person name="Crespi M."/>
            <person name="Mangin B."/>
            <person name="Burke J.M."/>
            <person name="Salse J."/>
            <person name="Munos S."/>
            <person name="Vincourt P."/>
            <person name="Rieseberg L.H."/>
            <person name="Langlade N.B."/>
        </authorList>
    </citation>
    <scope>NUCLEOTIDE SEQUENCE</scope>
    <source>
        <tissue evidence="5">Leaves</tissue>
    </source>
</reference>
<keyword evidence="2" id="KW-0560">Oxidoreductase</keyword>
<feature type="region of interest" description="Disordered" evidence="3">
    <location>
        <begin position="1"/>
        <end position="26"/>
    </location>
</feature>
<dbReference type="InterPro" id="IPR032474">
    <property type="entry name" value="Argonaute_N"/>
</dbReference>
<keyword evidence="6" id="KW-1185">Reference proteome</keyword>
<evidence type="ECO:0000256" key="1">
    <source>
        <dbReference type="ARBA" id="ARBA00001964"/>
    </source>
</evidence>
<dbReference type="AlphaFoldDB" id="A0A9K3IH93"/>
<reference evidence="5" key="2">
    <citation type="submission" date="2020-06" db="EMBL/GenBank/DDBJ databases">
        <title>Helianthus annuus Genome sequencing and assembly Release 2.</title>
        <authorList>
            <person name="Gouzy J."/>
            <person name="Langlade N."/>
            <person name="Munos S."/>
        </authorList>
    </citation>
    <scope>NUCLEOTIDE SEQUENCE</scope>
    <source>
        <tissue evidence="5">Leaves</tissue>
    </source>
</reference>
<dbReference type="Proteomes" id="UP000215914">
    <property type="component" value="Unassembled WGS sequence"/>
</dbReference>
<evidence type="ECO:0000313" key="5">
    <source>
        <dbReference type="EMBL" id="KAF5796289.1"/>
    </source>
</evidence>
<sequence length="165" mass="18356">MQQRPVQTPPAQQQSADSPLAPSSSKKISVSISSEVTSKTKYREIMKFLSFLYRASHLGNLLLAYDGKKSAFVAGPLPFESKEFAVKILEHDGRKHDFSVTIKFAGKKDLHYLKQFVSSREHDGLLQGIVGFAIGLAAMGNRAIVEIQFANYIFPAFDQICVGFW</sequence>
<evidence type="ECO:0000256" key="2">
    <source>
        <dbReference type="ARBA" id="ARBA00023002"/>
    </source>
</evidence>
<gene>
    <name evidence="5" type="ORF">HanXRQr2_Chr08g0349701</name>
</gene>
<dbReference type="EMBL" id="MNCJ02000323">
    <property type="protein sequence ID" value="KAF5796289.1"/>
    <property type="molecule type" value="Genomic_DNA"/>
</dbReference>
<dbReference type="Gramene" id="mRNA:HanXRQr2_Chr08g0349701">
    <property type="protein sequence ID" value="mRNA:HanXRQr2_Chr08g0349701"/>
    <property type="gene ID" value="HanXRQr2_Chr08g0349701"/>
</dbReference>
<proteinExistence type="predicted"/>
<dbReference type="PANTHER" id="PTHR42980:SF1">
    <property type="entry name" value="2-OXOISOVALERATE DEHYDROGENASE SUBUNIT BETA, MITOCHONDRIAL"/>
    <property type="match status" value="1"/>
</dbReference>
<feature type="compositionally biased region" description="Polar residues" evidence="3">
    <location>
        <begin position="1"/>
        <end position="17"/>
    </location>
</feature>
<name>A0A9K3IH93_HELAN</name>
<comment type="caution">
    <text evidence="5">The sequence shown here is derived from an EMBL/GenBank/DDBJ whole genome shotgun (WGS) entry which is preliminary data.</text>
</comment>
<dbReference type="InterPro" id="IPR029061">
    <property type="entry name" value="THDP-binding"/>
</dbReference>
<evidence type="ECO:0000313" key="6">
    <source>
        <dbReference type="Proteomes" id="UP000215914"/>
    </source>
</evidence>